<protein>
    <recommendedName>
        <fullName evidence="3">Phytanoyl-CoA dioxygenase family protein</fullName>
    </recommendedName>
</protein>
<sequence length="288" mass="32194">MARRVPLNNPTTAIKTIKEDGGVILTGFSRRSDVERVNDDAAPFINALVEDRALRSLPRETTRCTRLFGRSETAREVWLQQPALLEIINYFLRTVSIPYNDAGDFKLGTDAILSAAATLDVGPGVKAQDLHRDDFIWQQTHVNRAEEHTLGADVCMGLLVPGVDTNVENGATLFVPSSHLWEHSRRPKHGEAVSVEMGVGEAFLFLGSTVHAGGANTTTKPRPMHGFFYCRSYLRPEENQHMWWTSKEVRQWSLAAQKQAGYVLDNPFLGHCNEENPVDLFRANDAHM</sequence>
<accession>A0ABR4AGS5</accession>
<dbReference type="InterPro" id="IPR051961">
    <property type="entry name" value="Fungal_Metabolite_Diox"/>
</dbReference>
<name>A0ABR4AGS5_9LECA</name>
<dbReference type="Pfam" id="PF05721">
    <property type="entry name" value="PhyH"/>
    <property type="match status" value="1"/>
</dbReference>
<dbReference type="Gene3D" id="2.60.120.620">
    <property type="entry name" value="q2cbj1_9rhob like domain"/>
    <property type="match status" value="1"/>
</dbReference>
<evidence type="ECO:0000313" key="2">
    <source>
        <dbReference type="Proteomes" id="UP001590950"/>
    </source>
</evidence>
<dbReference type="InterPro" id="IPR008775">
    <property type="entry name" value="Phytyl_CoA_dOase-like"/>
</dbReference>
<evidence type="ECO:0008006" key="3">
    <source>
        <dbReference type="Google" id="ProtNLM"/>
    </source>
</evidence>
<proteinExistence type="predicted"/>
<reference evidence="1 2" key="1">
    <citation type="submission" date="2024-09" db="EMBL/GenBank/DDBJ databases">
        <title>Rethinking Asexuality: The Enigmatic Case of Functional Sexual Genes in Lepraria (Stereocaulaceae).</title>
        <authorList>
            <person name="Doellman M."/>
            <person name="Sun Y."/>
            <person name="Barcenas-Pena A."/>
            <person name="Lumbsch H.T."/>
            <person name="Grewe F."/>
        </authorList>
    </citation>
    <scope>NUCLEOTIDE SEQUENCE [LARGE SCALE GENOMIC DNA]</scope>
    <source>
        <strain evidence="1 2">Mercado 3170</strain>
    </source>
</reference>
<keyword evidence="2" id="KW-1185">Reference proteome</keyword>
<dbReference type="PANTHER" id="PTHR37563">
    <property type="entry name" value="PHYTANOYL-COA DIOXYGENASE FAMILY PROTEIN (AFU_ORTHOLOGUE AFUA_2G03330)"/>
    <property type="match status" value="1"/>
</dbReference>
<dbReference type="Proteomes" id="UP001590950">
    <property type="component" value="Unassembled WGS sequence"/>
</dbReference>
<dbReference type="PANTHER" id="PTHR37563:SF2">
    <property type="entry name" value="PHYTANOYL-COA DIOXYGENASE FAMILY PROTEIN (AFU_ORTHOLOGUE AFUA_2G03330)"/>
    <property type="match status" value="1"/>
</dbReference>
<organism evidence="1 2">
    <name type="scientific">Stereocaulon virgatum</name>
    <dbReference type="NCBI Taxonomy" id="373712"/>
    <lineage>
        <taxon>Eukaryota</taxon>
        <taxon>Fungi</taxon>
        <taxon>Dikarya</taxon>
        <taxon>Ascomycota</taxon>
        <taxon>Pezizomycotina</taxon>
        <taxon>Lecanoromycetes</taxon>
        <taxon>OSLEUM clade</taxon>
        <taxon>Lecanoromycetidae</taxon>
        <taxon>Lecanorales</taxon>
        <taxon>Lecanorineae</taxon>
        <taxon>Stereocaulaceae</taxon>
        <taxon>Stereocaulon</taxon>
    </lineage>
</organism>
<gene>
    <name evidence="1" type="ORF">N7G274_003306</name>
</gene>
<evidence type="ECO:0000313" key="1">
    <source>
        <dbReference type="EMBL" id="KAL2043787.1"/>
    </source>
</evidence>
<dbReference type="SUPFAM" id="SSF51197">
    <property type="entry name" value="Clavaminate synthase-like"/>
    <property type="match status" value="1"/>
</dbReference>
<comment type="caution">
    <text evidence="1">The sequence shown here is derived from an EMBL/GenBank/DDBJ whole genome shotgun (WGS) entry which is preliminary data.</text>
</comment>
<dbReference type="EMBL" id="JBEFKJ010000010">
    <property type="protein sequence ID" value="KAL2043787.1"/>
    <property type="molecule type" value="Genomic_DNA"/>
</dbReference>